<keyword evidence="4" id="KW-0572">Peptidoglycan-anchor</keyword>
<name>A0ABN3X4X2_9ACTN</name>
<protein>
    <submittedName>
        <fullName evidence="9">SCO1860 family LAETG-anchored protein</fullName>
    </submittedName>
</protein>
<evidence type="ECO:0000256" key="6">
    <source>
        <dbReference type="SAM" id="Phobius"/>
    </source>
</evidence>
<dbReference type="NCBIfam" id="NF040603">
    <property type="entry name" value="choice_anch_P"/>
    <property type="match status" value="1"/>
</dbReference>
<evidence type="ECO:0000313" key="9">
    <source>
        <dbReference type="EMBL" id="GAA2937570.1"/>
    </source>
</evidence>
<evidence type="ECO:0000256" key="2">
    <source>
        <dbReference type="ARBA" id="ARBA00022525"/>
    </source>
</evidence>
<evidence type="ECO:0000256" key="7">
    <source>
        <dbReference type="SAM" id="SignalP"/>
    </source>
</evidence>
<dbReference type="EMBL" id="BAAAVA010000058">
    <property type="protein sequence ID" value="GAA2937570.1"/>
    <property type="molecule type" value="Genomic_DNA"/>
</dbReference>
<sequence length="317" mass="31854">MYTINFRTPARRWSVAAVACAFTAVPVALAGAAPAYATEGHGHASASVLRTDLDVSLLNKSVQVPLTVSLNEVEAPNSARKTALTATLDGVDRGRPFSVLRAEVADAVATVEGNRAEASTTLADARLQVPGLPLLSLVELEAVGSKAVCESGRTPHASVTLPAAVTVLGKRVSLSAGGPTHVDVPGVGSVRLDLSTTGTTSSTAAATALKLEVSVNPAKLNVAEVEGRVTLAESRCETPAAAAEEPEAAAPEAPEAPEKAEPAVEPQGARAGQAAPAETNLAETGGDSATPYVAAGAVALLAAGGGAVLLSRRGRRN</sequence>
<evidence type="ECO:0000256" key="5">
    <source>
        <dbReference type="SAM" id="MobiDB-lite"/>
    </source>
</evidence>
<feature type="region of interest" description="Disordered" evidence="5">
    <location>
        <begin position="236"/>
        <end position="289"/>
    </location>
</feature>
<keyword evidence="6" id="KW-0812">Transmembrane</keyword>
<evidence type="ECO:0000259" key="8">
    <source>
        <dbReference type="PROSITE" id="PS50847"/>
    </source>
</evidence>
<feature type="compositionally biased region" description="Low complexity" evidence="5">
    <location>
        <begin position="263"/>
        <end position="278"/>
    </location>
</feature>
<reference evidence="9 10" key="1">
    <citation type="journal article" date="2019" name="Int. J. Syst. Evol. Microbiol.">
        <title>The Global Catalogue of Microorganisms (GCM) 10K type strain sequencing project: providing services to taxonomists for standard genome sequencing and annotation.</title>
        <authorList>
            <consortium name="The Broad Institute Genomics Platform"/>
            <consortium name="The Broad Institute Genome Sequencing Center for Infectious Disease"/>
            <person name="Wu L."/>
            <person name="Ma J."/>
        </authorList>
    </citation>
    <scope>NUCLEOTIDE SEQUENCE [LARGE SCALE GENOMIC DNA]</scope>
    <source>
        <strain evidence="9 10">JCM 9650</strain>
    </source>
</reference>
<dbReference type="Proteomes" id="UP001501423">
    <property type="component" value="Unassembled WGS sequence"/>
</dbReference>
<dbReference type="NCBIfam" id="TIGR01167">
    <property type="entry name" value="LPXTG_anchor"/>
    <property type="match status" value="1"/>
</dbReference>
<evidence type="ECO:0000256" key="3">
    <source>
        <dbReference type="ARBA" id="ARBA00022729"/>
    </source>
</evidence>
<keyword evidence="1" id="KW-0134">Cell wall</keyword>
<comment type="caution">
    <text evidence="9">The sequence shown here is derived from an EMBL/GenBank/DDBJ whole genome shotgun (WGS) entry which is preliminary data.</text>
</comment>
<keyword evidence="6" id="KW-0472">Membrane</keyword>
<feature type="chain" id="PRO_5045390435" evidence="7">
    <location>
        <begin position="31"/>
        <end position="317"/>
    </location>
</feature>
<evidence type="ECO:0000313" key="10">
    <source>
        <dbReference type="Proteomes" id="UP001501423"/>
    </source>
</evidence>
<dbReference type="RefSeq" id="WP_244791961.1">
    <property type="nucleotide sequence ID" value="NZ_BAAAVA010000058.1"/>
</dbReference>
<dbReference type="NCBIfam" id="NF041528">
    <property type="entry name" value="strep_LAETG"/>
    <property type="match status" value="1"/>
</dbReference>
<keyword evidence="3 7" id="KW-0732">Signal</keyword>
<dbReference type="InterPro" id="IPR048202">
    <property type="entry name" value="SCO1860-like"/>
</dbReference>
<feature type="domain" description="Gram-positive cocci surface proteins LPxTG" evidence="8">
    <location>
        <begin position="281"/>
        <end position="317"/>
    </location>
</feature>
<accession>A0ABN3X4X2</accession>
<evidence type="ECO:0000256" key="1">
    <source>
        <dbReference type="ARBA" id="ARBA00022512"/>
    </source>
</evidence>
<proteinExistence type="predicted"/>
<keyword evidence="2" id="KW-0964">Secreted</keyword>
<keyword evidence="10" id="KW-1185">Reference proteome</keyword>
<dbReference type="PROSITE" id="PS50847">
    <property type="entry name" value="GRAM_POS_ANCHORING"/>
    <property type="match status" value="1"/>
</dbReference>
<keyword evidence="6" id="KW-1133">Transmembrane helix</keyword>
<dbReference type="NCBIfam" id="NF041527">
    <property type="entry name" value="SCO1860_LAETG"/>
    <property type="match status" value="1"/>
</dbReference>
<evidence type="ECO:0000256" key="4">
    <source>
        <dbReference type="ARBA" id="ARBA00023088"/>
    </source>
</evidence>
<feature type="compositionally biased region" description="Low complexity" evidence="5">
    <location>
        <begin position="239"/>
        <end position="253"/>
    </location>
</feature>
<dbReference type="InterPro" id="IPR019931">
    <property type="entry name" value="LPXTG_anchor"/>
</dbReference>
<feature type="transmembrane region" description="Helical" evidence="6">
    <location>
        <begin position="292"/>
        <end position="311"/>
    </location>
</feature>
<organism evidence="9 10">
    <name type="scientific">Streptomyces erythrogriseus</name>
    <dbReference type="NCBI Taxonomy" id="284027"/>
    <lineage>
        <taxon>Bacteria</taxon>
        <taxon>Bacillati</taxon>
        <taxon>Actinomycetota</taxon>
        <taxon>Actinomycetes</taxon>
        <taxon>Kitasatosporales</taxon>
        <taxon>Streptomycetaceae</taxon>
        <taxon>Streptomyces</taxon>
        <taxon>Streptomyces griseoincarnatus group</taxon>
    </lineage>
</organism>
<gene>
    <name evidence="9" type="ORF">GCM10010478_43920</name>
</gene>
<feature type="signal peptide" evidence="7">
    <location>
        <begin position="1"/>
        <end position="30"/>
    </location>
</feature>